<feature type="transmembrane region" description="Helical" evidence="5">
    <location>
        <begin position="673"/>
        <end position="694"/>
    </location>
</feature>
<dbReference type="SUPFAM" id="SSF81324">
    <property type="entry name" value="Voltage-gated potassium channels"/>
    <property type="match status" value="2"/>
</dbReference>
<evidence type="ECO:0000256" key="5">
    <source>
        <dbReference type="SAM" id="Phobius"/>
    </source>
</evidence>
<comment type="subcellular location">
    <subcellularLocation>
        <location evidence="1">Membrane</location>
        <topology evidence="1">Multi-pass membrane protein</topology>
    </subcellularLocation>
</comment>
<dbReference type="AlphaFoldDB" id="A0AAV7K5L3"/>
<feature type="transmembrane region" description="Helical" evidence="5">
    <location>
        <begin position="188"/>
        <end position="211"/>
    </location>
</feature>
<reference evidence="7 8" key="1">
    <citation type="journal article" date="2023" name="BMC Biol.">
        <title>The compact genome of the sponge Oopsacas minuta (Hexactinellida) is lacking key metazoan core genes.</title>
        <authorList>
            <person name="Santini S."/>
            <person name="Schenkelaars Q."/>
            <person name="Jourda C."/>
            <person name="Duchesne M."/>
            <person name="Belahbib H."/>
            <person name="Rocher C."/>
            <person name="Selva M."/>
            <person name="Riesgo A."/>
            <person name="Vervoort M."/>
            <person name="Leys S.P."/>
            <person name="Kodjabachian L."/>
            <person name="Le Bivic A."/>
            <person name="Borchiellini C."/>
            <person name="Claverie J.M."/>
            <person name="Renard E."/>
        </authorList>
    </citation>
    <scope>NUCLEOTIDE SEQUENCE [LARGE SCALE GENOMIC DNA]</scope>
    <source>
        <strain evidence="7">SPO-2</strain>
    </source>
</reference>
<feature type="transmembrane region" description="Helical" evidence="5">
    <location>
        <begin position="488"/>
        <end position="516"/>
    </location>
</feature>
<keyword evidence="4 5" id="KW-0472">Membrane</keyword>
<dbReference type="Pfam" id="PF00520">
    <property type="entry name" value="Ion_trans"/>
    <property type="match status" value="2"/>
</dbReference>
<feature type="transmembrane region" description="Helical" evidence="5">
    <location>
        <begin position="564"/>
        <end position="586"/>
    </location>
</feature>
<protein>
    <submittedName>
        <fullName evidence="7">Two-pore channel 1</fullName>
    </submittedName>
</protein>
<evidence type="ECO:0000256" key="1">
    <source>
        <dbReference type="ARBA" id="ARBA00004141"/>
    </source>
</evidence>
<feature type="transmembrane region" description="Helical" evidence="5">
    <location>
        <begin position="312"/>
        <end position="332"/>
    </location>
</feature>
<dbReference type="InterPro" id="IPR002048">
    <property type="entry name" value="EF_hand_dom"/>
</dbReference>
<dbReference type="GO" id="GO:0005509">
    <property type="term" value="F:calcium ion binding"/>
    <property type="evidence" value="ECO:0007669"/>
    <property type="project" value="InterPro"/>
</dbReference>
<evidence type="ECO:0000313" key="8">
    <source>
        <dbReference type="Proteomes" id="UP001165289"/>
    </source>
</evidence>
<feature type="transmembrane region" description="Helical" evidence="5">
    <location>
        <begin position="344"/>
        <end position="369"/>
    </location>
</feature>
<keyword evidence="8" id="KW-1185">Reference proteome</keyword>
<dbReference type="Proteomes" id="UP001165289">
    <property type="component" value="Unassembled WGS sequence"/>
</dbReference>
<feature type="transmembrane region" description="Helical" evidence="5">
    <location>
        <begin position="536"/>
        <end position="557"/>
    </location>
</feature>
<dbReference type="InterPro" id="IPR005821">
    <property type="entry name" value="Ion_trans_dom"/>
</dbReference>
<dbReference type="Gene3D" id="1.20.120.350">
    <property type="entry name" value="Voltage-gated potassium channels. Chain C"/>
    <property type="match status" value="1"/>
</dbReference>
<organism evidence="7 8">
    <name type="scientific">Oopsacas minuta</name>
    <dbReference type="NCBI Taxonomy" id="111878"/>
    <lineage>
        <taxon>Eukaryota</taxon>
        <taxon>Metazoa</taxon>
        <taxon>Porifera</taxon>
        <taxon>Hexactinellida</taxon>
        <taxon>Hexasterophora</taxon>
        <taxon>Lyssacinosida</taxon>
        <taxon>Leucopsacidae</taxon>
        <taxon>Oopsacas</taxon>
    </lineage>
</organism>
<dbReference type="EMBL" id="JAKMXF010000166">
    <property type="protein sequence ID" value="KAI6655900.1"/>
    <property type="molecule type" value="Genomic_DNA"/>
</dbReference>
<keyword evidence="2 5" id="KW-0812">Transmembrane</keyword>
<feature type="transmembrane region" description="Helical" evidence="5">
    <location>
        <begin position="153"/>
        <end position="176"/>
    </location>
</feature>
<evidence type="ECO:0000313" key="7">
    <source>
        <dbReference type="EMBL" id="KAI6655900.1"/>
    </source>
</evidence>
<dbReference type="SUPFAM" id="SSF47473">
    <property type="entry name" value="EF-hand"/>
    <property type="match status" value="1"/>
</dbReference>
<sequence length="815" mass="95636">MAYLLEESYRSNEWSVNNPRSLLMPFGSDLHTCPITEESYDVLQSTDVGTPDLLIGTLAPFDDSSRSVEDRDITINIDPEERIRGKTVDNEYFLLESVVRDEKLLYPQTLKAQNYRIEDIAIYVHHSQNYFNPKHHPGSNISKKAYKILYHPIMYYVDWFISFFLLLLAGIEHPFYELLEPDESKLKIFAAVLESLIIAYFTFDLGLRFFWLGVKRYLRQKITLARLIGVILITIDFILALSIPWYYQHRFLRTCRPILFLTSHLNRNIRNVVNQLLNSIRRILDLYVLYLVFVVIFSLLAYNILGEIDVANYGTFPDSFITMFALSTTVNYPDVMLPALENCLLYFLLFFPFLSFGIYVLTNLLLAIVKDHFSRLEKEKLKQLLEFRRVSLLRAFHLGTQLSASEWDYSLFRRVMLSISKTISEKQCLLMFKVLDRHGNQKLSWKEFKQLSNVMSMRWRRSDLTNINKMWHRMIPIRLLRRVSEYTYVLVSSFIFKFIINLVILTNCALLIIETLVYDTPQQPGSDNGFRYESAFFLPIYFLEFCLQIVGFGPFYYFTHGWHVFDFIILFSSIIASISGYTYIIVLRTFRLLRVLKAKNSFRRIFTIISLSIPKLMRFVISICLAFYVYAILGMCLYAGKLRDCSFNELDLPEYNPDCGEEYDYQKNPPDGLYYLVNFNDILHSFITLFILMIVNNWQVVAKGYIAITGTYSYLFFIFFYLFVVLVITNVTAAFVLDLYDSISTTLGKSFTVRVSLSKKVLERFGIHENIEGDEVEYVGRRKLGQFDSLMLLYQSEDWVQKDEISPIGDFYIQH</sequence>
<name>A0AAV7K5L3_9METZ</name>
<feature type="transmembrane region" description="Helical" evidence="5">
    <location>
        <begin position="223"/>
        <end position="247"/>
    </location>
</feature>
<dbReference type="InterPro" id="IPR027359">
    <property type="entry name" value="Volt_channel_dom_sf"/>
</dbReference>
<dbReference type="GO" id="GO:0005765">
    <property type="term" value="C:lysosomal membrane"/>
    <property type="evidence" value="ECO:0007669"/>
    <property type="project" value="InterPro"/>
</dbReference>
<dbReference type="GO" id="GO:0022832">
    <property type="term" value="F:voltage-gated channel activity"/>
    <property type="evidence" value="ECO:0007669"/>
    <property type="project" value="InterPro"/>
</dbReference>
<feature type="transmembrane region" description="Helical" evidence="5">
    <location>
        <begin position="619"/>
        <end position="640"/>
    </location>
</feature>
<evidence type="ECO:0000256" key="4">
    <source>
        <dbReference type="ARBA" id="ARBA00023136"/>
    </source>
</evidence>
<dbReference type="GO" id="GO:0010008">
    <property type="term" value="C:endosome membrane"/>
    <property type="evidence" value="ECO:0007669"/>
    <property type="project" value="TreeGrafter"/>
</dbReference>
<keyword evidence="3 5" id="KW-1133">Transmembrane helix</keyword>
<dbReference type="InterPro" id="IPR011992">
    <property type="entry name" value="EF-hand-dom_pair"/>
</dbReference>
<evidence type="ECO:0000256" key="2">
    <source>
        <dbReference type="ARBA" id="ARBA00022692"/>
    </source>
</evidence>
<evidence type="ECO:0000256" key="3">
    <source>
        <dbReference type="ARBA" id="ARBA00022989"/>
    </source>
</evidence>
<dbReference type="Gene3D" id="1.10.287.70">
    <property type="match status" value="2"/>
</dbReference>
<dbReference type="GO" id="GO:0005216">
    <property type="term" value="F:monoatomic ion channel activity"/>
    <property type="evidence" value="ECO:0007669"/>
    <property type="project" value="InterPro"/>
</dbReference>
<comment type="caution">
    <text evidence="7">The sequence shown here is derived from an EMBL/GenBank/DDBJ whole genome shotgun (WGS) entry which is preliminary data.</text>
</comment>
<proteinExistence type="predicted"/>
<gene>
    <name evidence="7" type="ORF">LOD99_1634</name>
</gene>
<dbReference type="PROSITE" id="PS50222">
    <property type="entry name" value="EF_HAND_2"/>
    <property type="match status" value="1"/>
</dbReference>
<dbReference type="PANTHER" id="PTHR46474:SF1">
    <property type="entry name" value="TWO PORE CHANNEL PROTEIN 1"/>
    <property type="match status" value="1"/>
</dbReference>
<feature type="transmembrane region" description="Helical" evidence="5">
    <location>
        <begin position="287"/>
        <end position="305"/>
    </location>
</feature>
<feature type="domain" description="EF-hand" evidence="6">
    <location>
        <begin position="423"/>
        <end position="458"/>
    </location>
</feature>
<dbReference type="PANTHER" id="PTHR46474">
    <property type="entry name" value="TWO PORE CALCIUM CHANNEL PROTEIN 1"/>
    <property type="match status" value="1"/>
</dbReference>
<accession>A0AAV7K5L3</accession>
<evidence type="ECO:0000259" key="6">
    <source>
        <dbReference type="PROSITE" id="PS50222"/>
    </source>
</evidence>
<feature type="transmembrane region" description="Helical" evidence="5">
    <location>
        <begin position="714"/>
        <end position="740"/>
    </location>
</feature>
<dbReference type="InterPro" id="IPR028801">
    <property type="entry name" value="TPC1_animal"/>
</dbReference>